<dbReference type="EMBL" id="SFCI01001744">
    <property type="protein sequence ID" value="TFY75047.1"/>
    <property type="molecule type" value="Genomic_DNA"/>
</dbReference>
<dbReference type="Proteomes" id="UP000298061">
    <property type="component" value="Unassembled WGS sequence"/>
</dbReference>
<comment type="caution">
    <text evidence="1">The sequence shown here is derived from an EMBL/GenBank/DDBJ whole genome shotgun (WGS) entry which is preliminary data.</text>
</comment>
<feature type="non-terminal residue" evidence="1">
    <location>
        <position position="1"/>
    </location>
</feature>
<proteinExistence type="predicted"/>
<evidence type="ECO:0000313" key="1">
    <source>
        <dbReference type="EMBL" id="TFY75047.1"/>
    </source>
</evidence>
<protein>
    <submittedName>
        <fullName evidence="1">Uncharacterized protein</fullName>
    </submittedName>
</protein>
<keyword evidence="2" id="KW-1185">Reference proteome</keyword>
<reference evidence="1 2" key="1">
    <citation type="submission" date="2019-02" db="EMBL/GenBank/DDBJ databases">
        <title>Genome sequencing of the rare red list fungi Hericium alpestre (H. flagellum).</title>
        <authorList>
            <person name="Buettner E."/>
            <person name="Kellner H."/>
        </authorList>
    </citation>
    <scope>NUCLEOTIDE SEQUENCE [LARGE SCALE GENOMIC DNA]</scope>
    <source>
        <strain evidence="1 2">DSM 108284</strain>
    </source>
</reference>
<organism evidence="1 2">
    <name type="scientific">Hericium alpestre</name>
    <dbReference type="NCBI Taxonomy" id="135208"/>
    <lineage>
        <taxon>Eukaryota</taxon>
        <taxon>Fungi</taxon>
        <taxon>Dikarya</taxon>
        <taxon>Basidiomycota</taxon>
        <taxon>Agaricomycotina</taxon>
        <taxon>Agaricomycetes</taxon>
        <taxon>Russulales</taxon>
        <taxon>Hericiaceae</taxon>
        <taxon>Hericium</taxon>
    </lineage>
</organism>
<evidence type="ECO:0000313" key="2">
    <source>
        <dbReference type="Proteomes" id="UP000298061"/>
    </source>
</evidence>
<sequence>IINNFDNEDEISFPTLYRCLPVDAYYPAYSTNWFVTQRPSFLVCKGLLVELVLKHPEGTLITRARISGIYHVGMTWAHFWAEREDAFDHELKNIQLVVPLIWSRLPWYHPITSFFLRHSILDLHESFNPASDKQIYGRQFDLPAHINPDDHKKVLELRRWASMIGILTGREKYHL</sequence>
<dbReference type="AlphaFoldDB" id="A0A4Y9ZLS5"/>
<name>A0A4Y9ZLS5_9AGAM</name>
<accession>A0A4Y9ZLS5</accession>
<gene>
    <name evidence="1" type="ORF">EWM64_g8963</name>
</gene>